<gene>
    <name evidence="4" type="ORF">IV203_018236</name>
    <name evidence="3" type="ORF">IV203_020941</name>
</gene>
<dbReference type="AlphaFoldDB" id="A0A9K3M1Q7"/>
<accession>A0A9K3M1Q7</accession>
<reference evidence="4" key="2">
    <citation type="submission" date="2021-04" db="EMBL/GenBank/DDBJ databases">
        <authorList>
            <person name="Podell S."/>
        </authorList>
    </citation>
    <scope>NUCLEOTIDE SEQUENCE</scope>
    <source>
        <strain evidence="4">Hildebrandi</strain>
    </source>
</reference>
<sequence>MILKYSKLFVALCLANQAAGFVAPKQQVTTPVVATELRSSYYDDDVSMRPSSGARQLRRNSSPLYKTTNRNQIARAPMRYPDGPNSSALARARPRGMDRGRRGYRDMLTTENIQGGALKTWSFPDPNVDSVQVFMKTEGTPLTANVELWHGPDSTPHKMAVYLEDGDFRPFSAVIATPRFNANSVSIRNTQTLEYPIEAAVEPDYESLEDITRNIGEEIPKIMQGGAIHTVPFPPSVASVAVLLRTDGRPLNARVELLQGPNNNKQVVEVYTEDGIEHPFFAVIETPGIGNVIRIVNTGTVEFPITAVVEPYTVERGGMYRDSRRGAYRDYARGGYGMDDFYTGRRSFDNDVYSGNTRRMGGDDYYFLNR</sequence>
<feature type="region of interest" description="Disordered" evidence="1">
    <location>
        <begin position="44"/>
        <end position="102"/>
    </location>
</feature>
<dbReference type="EMBL" id="JAGRRH010000003">
    <property type="protein sequence ID" value="KAG7372093.1"/>
    <property type="molecule type" value="Genomic_DNA"/>
</dbReference>
<evidence type="ECO:0000256" key="2">
    <source>
        <dbReference type="SAM" id="SignalP"/>
    </source>
</evidence>
<dbReference type="EMBL" id="JAGRRH010000024">
    <property type="protein sequence ID" value="KAG7342996.1"/>
    <property type="molecule type" value="Genomic_DNA"/>
</dbReference>
<dbReference type="Proteomes" id="UP000693970">
    <property type="component" value="Unassembled WGS sequence"/>
</dbReference>
<evidence type="ECO:0000313" key="5">
    <source>
        <dbReference type="Proteomes" id="UP000693970"/>
    </source>
</evidence>
<feature type="compositionally biased region" description="Polar residues" evidence="1">
    <location>
        <begin position="49"/>
        <end position="72"/>
    </location>
</feature>
<proteinExistence type="predicted"/>
<dbReference type="OrthoDB" id="49787at2759"/>
<name>A0A9K3M1Q7_9STRA</name>
<comment type="caution">
    <text evidence="4">The sequence shown here is derived from an EMBL/GenBank/DDBJ whole genome shotgun (WGS) entry which is preliminary data.</text>
</comment>
<evidence type="ECO:0000256" key="1">
    <source>
        <dbReference type="SAM" id="MobiDB-lite"/>
    </source>
</evidence>
<keyword evidence="5" id="KW-1185">Reference proteome</keyword>
<organism evidence="4 5">
    <name type="scientific">Nitzschia inconspicua</name>
    <dbReference type="NCBI Taxonomy" id="303405"/>
    <lineage>
        <taxon>Eukaryota</taxon>
        <taxon>Sar</taxon>
        <taxon>Stramenopiles</taxon>
        <taxon>Ochrophyta</taxon>
        <taxon>Bacillariophyta</taxon>
        <taxon>Bacillariophyceae</taxon>
        <taxon>Bacillariophycidae</taxon>
        <taxon>Bacillariales</taxon>
        <taxon>Bacillariaceae</taxon>
        <taxon>Nitzschia</taxon>
    </lineage>
</organism>
<evidence type="ECO:0000313" key="3">
    <source>
        <dbReference type="EMBL" id="KAG7342996.1"/>
    </source>
</evidence>
<feature type="chain" id="PRO_5039882967" evidence="2">
    <location>
        <begin position="21"/>
        <end position="370"/>
    </location>
</feature>
<feature type="signal peptide" evidence="2">
    <location>
        <begin position="1"/>
        <end position="20"/>
    </location>
</feature>
<reference evidence="4" key="1">
    <citation type="journal article" date="2021" name="Sci. Rep.">
        <title>Diploid genomic architecture of Nitzschia inconspicua, an elite biomass production diatom.</title>
        <authorList>
            <person name="Oliver A."/>
            <person name="Podell S."/>
            <person name="Pinowska A."/>
            <person name="Traller J.C."/>
            <person name="Smith S.R."/>
            <person name="McClure R."/>
            <person name="Beliaev A."/>
            <person name="Bohutskyi P."/>
            <person name="Hill E.A."/>
            <person name="Rabines A."/>
            <person name="Zheng H."/>
            <person name="Allen L.Z."/>
            <person name="Kuo A."/>
            <person name="Grigoriev I.V."/>
            <person name="Allen A.E."/>
            <person name="Hazlebeck D."/>
            <person name="Allen E.E."/>
        </authorList>
    </citation>
    <scope>NUCLEOTIDE SEQUENCE</scope>
    <source>
        <strain evidence="4">Hildebrandi</strain>
    </source>
</reference>
<protein>
    <submittedName>
        <fullName evidence="4">Uncharacterized protein</fullName>
    </submittedName>
</protein>
<dbReference type="Pfam" id="PF25192">
    <property type="entry name" value="DiatomPyrShell"/>
    <property type="match status" value="1"/>
</dbReference>
<keyword evidence="2" id="KW-0732">Signal</keyword>
<dbReference type="InterPro" id="IPR057491">
    <property type="entry name" value="DiatomPyrShell"/>
</dbReference>
<evidence type="ECO:0000313" key="4">
    <source>
        <dbReference type="EMBL" id="KAG7372093.1"/>
    </source>
</evidence>